<name>A0ABU8I3Z1_9SPHI</name>
<evidence type="ECO:0000256" key="2">
    <source>
        <dbReference type="ARBA" id="ARBA00022475"/>
    </source>
</evidence>
<evidence type="ECO:0000313" key="5">
    <source>
        <dbReference type="EMBL" id="MEI5984252.1"/>
    </source>
</evidence>
<keyword evidence="6" id="KW-1185">Reference proteome</keyword>
<comment type="caution">
    <text evidence="5">The sequence shown here is derived from an EMBL/GenBank/DDBJ whole genome shotgun (WGS) entry which is preliminary data.</text>
</comment>
<dbReference type="InterPro" id="IPR009722">
    <property type="entry name" value="YjiK/CarP"/>
</dbReference>
<dbReference type="Proteomes" id="UP001363035">
    <property type="component" value="Unassembled WGS sequence"/>
</dbReference>
<dbReference type="EMBL" id="JAYLLN010000007">
    <property type="protein sequence ID" value="MEI5984252.1"/>
    <property type="molecule type" value="Genomic_DNA"/>
</dbReference>
<protein>
    <submittedName>
        <fullName evidence="5">SdiA-regulated domain-containing protein</fullName>
    </submittedName>
</protein>
<evidence type="ECO:0000313" key="6">
    <source>
        <dbReference type="Proteomes" id="UP001363035"/>
    </source>
</evidence>
<dbReference type="RefSeq" id="WP_099367919.1">
    <property type="nucleotide sequence ID" value="NZ_JAYLLN010000007.1"/>
</dbReference>
<keyword evidence="4" id="KW-0732">Signal</keyword>
<dbReference type="Pfam" id="PF06977">
    <property type="entry name" value="SdiA-regulated"/>
    <property type="match status" value="1"/>
</dbReference>
<gene>
    <name evidence="5" type="ORF">VJ786_04980</name>
</gene>
<reference evidence="5 6" key="1">
    <citation type="submission" date="2024-01" db="EMBL/GenBank/DDBJ databases">
        <title>Sphingobacterium tenebrionis sp. nov., a novel endophyte isolated from tenebrio molitor intestines.</title>
        <authorList>
            <person name="Zhang C."/>
        </authorList>
    </citation>
    <scope>NUCLEOTIDE SEQUENCE [LARGE SCALE GENOMIC DNA]</scope>
    <source>
        <strain evidence="5 6">PU5-4</strain>
    </source>
</reference>
<accession>A0ABU8I3Z1</accession>
<evidence type="ECO:0000256" key="4">
    <source>
        <dbReference type="SAM" id="SignalP"/>
    </source>
</evidence>
<feature type="signal peptide" evidence="4">
    <location>
        <begin position="1"/>
        <end position="20"/>
    </location>
</feature>
<evidence type="ECO:0000256" key="1">
    <source>
        <dbReference type="ARBA" id="ARBA00004236"/>
    </source>
</evidence>
<keyword evidence="3" id="KW-0472">Membrane</keyword>
<keyword evidence="2" id="KW-1003">Cell membrane</keyword>
<comment type="subcellular location">
    <subcellularLocation>
        <location evidence="1">Cell membrane</location>
    </subcellularLocation>
</comment>
<feature type="chain" id="PRO_5046906487" evidence="4">
    <location>
        <begin position="21"/>
        <end position="288"/>
    </location>
</feature>
<evidence type="ECO:0000256" key="3">
    <source>
        <dbReference type="ARBA" id="ARBA00023136"/>
    </source>
</evidence>
<dbReference type="SUPFAM" id="SSF50956">
    <property type="entry name" value="Thermostable phytase (3-phytase)"/>
    <property type="match status" value="1"/>
</dbReference>
<proteinExistence type="predicted"/>
<dbReference type="PROSITE" id="PS51257">
    <property type="entry name" value="PROKAR_LIPOPROTEIN"/>
    <property type="match status" value="1"/>
</dbReference>
<organism evidence="5 6">
    <name type="scientific">Sphingobacterium tenebrionis</name>
    <dbReference type="NCBI Taxonomy" id="3111775"/>
    <lineage>
        <taxon>Bacteria</taxon>
        <taxon>Pseudomonadati</taxon>
        <taxon>Bacteroidota</taxon>
        <taxon>Sphingobacteriia</taxon>
        <taxon>Sphingobacteriales</taxon>
        <taxon>Sphingobacteriaceae</taxon>
        <taxon>Sphingobacterium</taxon>
    </lineage>
</organism>
<sequence length="288" mass="32451">MKLFLSLILGLGFISCQSQSAGKVESKLEKENNKNEQQDILGYERVYALPTELDEISGITFLPGNLDVIYAVQDEEGILYAYSLSQTEIIGQYKFAGKGDFEEIATDGESFYVLESKGTIYSFPVDLKDSENKVKIHIDLLQKGEYESMAYDPQDESLMVVCKECKQDKGSPQLTAYRLSILENGNLSLKNNIIVSLEGVTSANGKPVKNLKPSALVKNNLQKKWFLLSSIDKNILILDTEFKPIETIFLDKNQFQQPEGITFDAQQKMYISSEKNNAENAMLFQFKN</sequence>